<dbReference type="GO" id="GO:0005509">
    <property type="term" value="F:calcium ion binding"/>
    <property type="evidence" value="ECO:0007669"/>
    <property type="project" value="InterPro"/>
</dbReference>
<feature type="domain" description="EGF-like" evidence="7">
    <location>
        <begin position="95"/>
        <end position="136"/>
    </location>
</feature>
<dbReference type="WBParaSite" id="GPUH_0001762601-mRNA-1">
    <property type="protein sequence ID" value="GPUH_0001762601-mRNA-1"/>
    <property type="gene ID" value="GPUH_0001762601"/>
</dbReference>
<evidence type="ECO:0000256" key="5">
    <source>
        <dbReference type="ARBA" id="ARBA00023180"/>
    </source>
</evidence>
<protein>
    <submittedName>
        <fullName evidence="10">EGF-like domain-containing protein</fullName>
    </submittedName>
</protein>
<dbReference type="Pfam" id="PF00008">
    <property type="entry name" value="EGF"/>
    <property type="match status" value="2"/>
</dbReference>
<keyword evidence="2" id="KW-0732">Signal</keyword>
<dbReference type="PANTHER" id="PTHR24049:SF35">
    <property type="entry name" value="EGF-LIKE DOMAIN-CONTAINING PROTEIN"/>
    <property type="match status" value="1"/>
</dbReference>
<keyword evidence="3" id="KW-0677">Repeat</keyword>
<evidence type="ECO:0000256" key="2">
    <source>
        <dbReference type="ARBA" id="ARBA00022729"/>
    </source>
</evidence>
<dbReference type="SUPFAM" id="SSF57196">
    <property type="entry name" value="EGF/Laminin"/>
    <property type="match status" value="2"/>
</dbReference>
<dbReference type="PROSITE" id="PS00010">
    <property type="entry name" value="ASX_HYDROXYL"/>
    <property type="match status" value="1"/>
</dbReference>
<keyword evidence="4 6" id="KW-1015">Disulfide bond</keyword>
<reference evidence="10" key="1">
    <citation type="submission" date="2016-06" db="UniProtKB">
        <authorList>
            <consortium name="WormBaseParasite"/>
        </authorList>
    </citation>
    <scope>IDENTIFICATION</scope>
</reference>
<dbReference type="PROSITE" id="PS01186">
    <property type="entry name" value="EGF_2"/>
    <property type="match status" value="1"/>
</dbReference>
<keyword evidence="9" id="KW-1185">Reference proteome</keyword>
<dbReference type="OrthoDB" id="10009301at2759"/>
<feature type="disulfide bond" evidence="6">
    <location>
        <begin position="83"/>
        <end position="92"/>
    </location>
</feature>
<evidence type="ECO:0000313" key="9">
    <source>
        <dbReference type="Proteomes" id="UP000271098"/>
    </source>
</evidence>
<dbReference type="InterPro" id="IPR000742">
    <property type="entry name" value="EGF"/>
</dbReference>
<dbReference type="Gene3D" id="2.10.25.10">
    <property type="entry name" value="Laminin"/>
    <property type="match status" value="2"/>
</dbReference>
<reference evidence="8 9" key="2">
    <citation type="submission" date="2018-11" db="EMBL/GenBank/DDBJ databases">
        <authorList>
            <consortium name="Pathogen Informatics"/>
        </authorList>
    </citation>
    <scope>NUCLEOTIDE SEQUENCE [LARGE SCALE GENOMIC DNA]</scope>
</reference>
<name>A0A183E9G3_9BILA</name>
<keyword evidence="1 6" id="KW-0245">EGF-like domain</keyword>
<dbReference type="Proteomes" id="UP000271098">
    <property type="component" value="Unassembled WGS sequence"/>
</dbReference>
<dbReference type="PANTHER" id="PTHR24049">
    <property type="entry name" value="CRUMBS FAMILY MEMBER"/>
    <property type="match status" value="1"/>
</dbReference>
<proteinExistence type="predicted"/>
<dbReference type="InterPro" id="IPR000152">
    <property type="entry name" value="EGF-type_Asp/Asn_hydroxyl_site"/>
</dbReference>
<dbReference type="SMART" id="SM00179">
    <property type="entry name" value="EGF_CA"/>
    <property type="match status" value="2"/>
</dbReference>
<comment type="caution">
    <text evidence="6">Lacks conserved residue(s) required for the propagation of feature annotation.</text>
</comment>
<organism evidence="10">
    <name type="scientific">Gongylonema pulchrum</name>
    <dbReference type="NCBI Taxonomy" id="637853"/>
    <lineage>
        <taxon>Eukaryota</taxon>
        <taxon>Metazoa</taxon>
        <taxon>Ecdysozoa</taxon>
        <taxon>Nematoda</taxon>
        <taxon>Chromadorea</taxon>
        <taxon>Rhabditida</taxon>
        <taxon>Spirurina</taxon>
        <taxon>Spiruromorpha</taxon>
        <taxon>Spiruroidea</taxon>
        <taxon>Gongylonematidae</taxon>
        <taxon>Gongylonema</taxon>
    </lineage>
</organism>
<dbReference type="CDD" id="cd00054">
    <property type="entry name" value="EGF_CA"/>
    <property type="match status" value="2"/>
</dbReference>
<dbReference type="FunFam" id="2.10.25.10:FF:000327">
    <property type="entry name" value="neurogenic locus notch homolog protein 4"/>
    <property type="match status" value="1"/>
</dbReference>
<dbReference type="PROSITE" id="PS00022">
    <property type="entry name" value="EGF_1"/>
    <property type="match status" value="2"/>
</dbReference>
<evidence type="ECO:0000313" key="10">
    <source>
        <dbReference type="WBParaSite" id="GPUH_0001762601-mRNA-1"/>
    </source>
</evidence>
<evidence type="ECO:0000259" key="7">
    <source>
        <dbReference type="PROSITE" id="PS50026"/>
    </source>
</evidence>
<keyword evidence="5" id="KW-0325">Glycoprotein</keyword>
<dbReference type="EMBL" id="UYRT01085408">
    <property type="protein sequence ID" value="VDN30106.1"/>
    <property type="molecule type" value="Genomic_DNA"/>
</dbReference>
<feature type="domain" description="EGF-like" evidence="7">
    <location>
        <begin position="57"/>
        <end position="93"/>
    </location>
</feature>
<dbReference type="AlphaFoldDB" id="A0A183E9G3"/>
<evidence type="ECO:0000256" key="4">
    <source>
        <dbReference type="ARBA" id="ARBA00023157"/>
    </source>
</evidence>
<dbReference type="SMART" id="SM00181">
    <property type="entry name" value="EGF"/>
    <property type="match status" value="2"/>
</dbReference>
<feature type="disulfide bond" evidence="6">
    <location>
        <begin position="126"/>
        <end position="135"/>
    </location>
</feature>
<evidence type="ECO:0000256" key="3">
    <source>
        <dbReference type="ARBA" id="ARBA00022737"/>
    </source>
</evidence>
<evidence type="ECO:0000313" key="8">
    <source>
        <dbReference type="EMBL" id="VDN30106.1"/>
    </source>
</evidence>
<dbReference type="GO" id="GO:0016020">
    <property type="term" value="C:membrane"/>
    <property type="evidence" value="ECO:0007669"/>
    <property type="project" value="UniProtKB-SubCell"/>
</dbReference>
<sequence length="168" mass="18255">MQLPVISGAQTEILQVADILKRIEAVNSTRKEGSGRKLRSLLNALKSHIVLLDARLKRNECTESPCFNGGTCIDLYDKFTCICPAHYEGETCDRRIDECTLYKGTHAGCQNNATCVQKPNGFQCVCAKGFHGTLCQLRTTACEFSLDLCGPAGHCIPAQQAEGSTEVA</sequence>
<evidence type="ECO:0000256" key="1">
    <source>
        <dbReference type="ARBA" id="ARBA00022536"/>
    </source>
</evidence>
<accession>A0A183E9G3</accession>
<dbReference type="InterPro" id="IPR051022">
    <property type="entry name" value="Notch_Cell-Fate_Det"/>
</dbReference>
<dbReference type="InterPro" id="IPR001881">
    <property type="entry name" value="EGF-like_Ca-bd_dom"/>
</dbReference>
<dbReference type="PROSITE" id="PS50026">
    <property type="entry name" value="EGF_3"/>
    <property type="match status" value="2"/>
</dbReference>
<gene>
    <name evidence="8" type="ORF">GPUH_LOCUS17604</name>
</gene>
<evidence type="ECO:0000256" key="6">
    <source>
        <dbReference type="PROSITE-ProRule" id="PRU00076"/>
    </source>
</evidence>